<reference evidence="4 5" key="1">
    <citation type="journal article" date="2019" name="Int. J. Syst. Evol. Microbiol.">
        <title>The Global Catalogue of Microorganisms (GCM) 10K type strain sequencing project: providing services to taxonomists for standard genome sequencing and annotation.</title>
        <authorList>
            <consortium name="The Broad Institute Genomics Platform"/>
            <consortium name="The Broad Institute Genome Sequencing Center for Infectious Disease"/>
            <person name="Wu L."/>
            <person name="Ma J."/>
        </authorList>
    </citation>
    <scope>NUCLEOTIDE SEQUENCE [LARGE SCALE GENOMIC DNA]</scope>
    <source>
        <strain evidence="4 5">JCM 15628</strain>
    </source>
</reference>
<dbReference type="Proteomes" id="UP001500013">
    <property type="component" value="Unassembled WGS sequence"/>
</dbReference>
<proteinExistence type="predicted"/>
<evidence type="ECO:0000259" key="2">
    <source>
        <dbReference type="Pfam" id="PF14742"/>
    </source>
</evidence>
<evidence type="ECO:0000313" key="4">
    <source>
        <dbReference type="EMBL" id="GAA1967192.1"/>
    </source>
</evidence>
<dbReference type="InterPro" id="IPR012341">
    <property type="entry name" value="6hp_glycosidase-like_sf"/>
</dbReference>
<feature type="domain" description="Mannosylglycerate hydrolase MGH1-like glycoside hydrolase" evidence="3">
    <location>
        <begin position="374"/>
        <end position="634"/>
    </location>
</feature>
<dbReference type="Pfam" id="PF22422">
    <property type="entry name" value="MGH1-like_GH"/>
    <property type="match status" value="1"/>
</dbReference>
<feature type="domain" description="Putative glycogen debranching enzyme N-terminal" evidence="2">
    <location>
        <begin position="35"/>
        <end position="229"/>
    </location>
</feature>
<dbReference type="InterPro" id="IPR008928">
    <property type="entry name" value="6-hairpin_glycosidase_sf"/>
</dbReference>
<dbReference type="InterPro" id="IPR032856">
    <property type="entry name" value="GDE_N_bis"/>
</dbReference>
<dbReference type="Gene3D" id="1.50.10.10">
    <property type="match status" value="1"/>
</dbReference>
<keyword evidence="5" id="KW-1185">Reference proteome</keyword>
<dbReference type="SUPFAM" id="SSF48208">
    <property type="entry name" value="Six-hairpin glycosidases"/>
    <property type="match status" value="1"/>
</dbReference>
<evidence type="ECO:0000259" key="3">
    <source>
        <dbReference type="Pfam" id="PF22422"/>
    </source>
</evidence>
<gene>
    <name evidence="4" type="ORF">GCM10009817_03850</name>
</gene>
<dbReference type="Pfam" id="PF14742">
    <property type="entry name" value="GDE_N_bis"/>
    <property type="match status" value="1"/>
</dbReference>
<organism evidence="4 5">
    <name type="scientific">Terrabacter lapilli</name>
    <dbReference type="NCBI Taxonomy" id="436231"/>
    <lineage>
        <taxon>Bacteria</taxon>
        <taxon>Bacillati</taxon>
        <taxon>Actinomycetota</taxon>
        <taxon>Actinomycetes</taxon>
        <taxon>Micrococcales</taxon>
        <taxon>Intrasporangiaceae</taxon>
        <taxon>Terrabacter</taxon>
    </lineage>
</organism>
<name>A0ABN2RD90_9MICO</name>
<protein>
    <submittedName>
        <fullName evidence="4">Glycogen debranching N-terminal domain-containing protein</fullName>
    </submittedName>
</protein>
<dbReference type="RefSeq" id="WP_344057884.1">
    <property type="nucleotide sequence ID" value="NZ_BAAAPU010000003.1"/>
</dbReference>
<evidence type="ECO:0000313" key="5">
    <source>
        <dbReference type="Proteomes" id="UP001500013"/>
    </source>
</evidence>
<sequence>MAGHTNENAGGAAASGADPSSGQQPWLHDLAICVDGNGTALSDADGAMTGRGAHGFFVDDQRVVSRFTVSLGASRPVKVAHSSRGPGSEFFTSVRGLGDPGPDPTVELHRRRRVRGGSMDEHIVLASRASRTVEVPLVVTIGGDGSDIGPVKAGVATGELLEPHVGPSADEVAVGSSQPPVATVHWQTDTLRTVVTFSPAPESLEVGPDGAVATFPLSVAAGAQAQVDVHVRTERRLAGHFAADRGSDAVDWPEALRVDASDPRLRRLVDASLADLRSLLLRDPADPGDVFAAAGTPWYLTLFGRDSIWTARMMLPLGTTLAAGTLRALARRQGTAWDAETAEAPGKIPHELRRTTYEDATVDFTLPTVYWGTVDATALWICLLHDAWRWGMPAEEVRDLLPHLRAAASWLTDHAMPDQDGLIKYVDETGRGLANQGWKDSGDSMRFRDGSLAVSPIALIEAQAYAVEAARAAATLLRELGEATPAGVLPDAAPDAAPQSDAARAAQLEEWAATLRERIRARFWVGPPEGRYLAMAIDSSSRPVDGVGSNMGHALGTGALTPVEARRVTDLLVGDTMLGDFGIATLATDNGGFNPIGYHTGSVWVHDTAICALGMSREGHGAQAATVVQKLLDVGEAFDYRFPELFADSATIGQWAPYPASCRPQAWAAASAVAMLTVALGITVDAPARRVTVRPSSPQPFGALTVTGLRIGDATVSVAVDASGEVTVEGLPADFALVVLDSERDDALVTSA</sequence>
<comment type="caution">
    <text evidence="4">The sequence shown here is derived from an EMBL/GenBank/DDBJ whole genome shotgun (WGS) entry which is preliminary data.</text>
</comment>
<evidence type="ECO:0000256" key="1">
    <source>
        <dbReference type="SAM" id="MobiDB-lite"/>
    </source>
</evidence>
<accession>A0ABN2RD90</accession>
<dbReference type="EMBL" id="BAAAPU010000003">
    <property type="protein sequence ID" value="GAA1967192.1"/>
    <property type="molecule type" value="Genomic_DNA"/>
</dbReference>
<dbReference type="InterPro" id="IPR054491">
    <property type="entry name" value="MGH1-like_GH"/>
</dbReference>
<feature type="region of interest" description="Disordered" evidence="1">
    <location>
        <begin position="1"/>
        <end position="22"/>
    </location>
</feature>
<feature type="compositionally biased region" description="Low complexity" evidence="1">
    <location>
        <begin position="9"/>
        <end position="22"/>
    </location>
</feature>